<evidence type="ECO:0000259" key="1">
    <source>
        <dbReference type="Pfam" id="PF00903"/>
    </source>
</evidence>
<dbReference type="PANTHER" id="PTHR46036">
    <property type="entry name" value="LACTOYLGLUTATHIONE LYASE"/>
    <property type="match status" value="1"/>
</dbReference>
<comment type="caution">
    <text evidence="2">The sequence shown here is derived from an EMBL/GenBank/DDBJ whole genome shotgun (WGS) entry which is preliminary data.</text>
</comment>
<keyword evidence="3" id="KW-1185">Reference proteome</keyword>
<evidence type="ECO:0000313" key="2">
    <source>
        <dbReference type="EMBL" id="PWA66088.1"/>
    </source>
</evidence>
<dbReference type="GO" id="GO:0004462">
    <property type="term" value="F:lactoylglutathione lyase activity"/>
    <property type="evidence" value="ECO:0007669"/>
    <property type="project" value="TreeGrafter"/>
</dbReference>
<proteinExistence type="predicted"/>
<dbReference type="OrthoDB" id="1687256at2759"/>
<dbReference type="SUPFAM" id="SSF54593">
    <property type="entry name" value="Glyoxalase/Bleomycin resistance protein/Dihydroxybiphenyl dioxygenase"/>
    <property type="match status" value="1"/>
</dbReference>
<dbReference type="InterPro" id="IPR029068">
    <property type="entry name" value="Glyas_Bleomycin-R_OHBP_Dase"/>
</dbReference>
<feature type="domain" description="Glyoxalase/fosfomycin resistance/dioxygenase" evidence="1">
    <location>
        <begin position="26"/>
        <end position="78"/>
    </location>
</feature>
<dbReference type="EMBL" id="PKPP01004104">
    <property type="protein sequence ID" value="PWA66088.1"/>
    <property type="molecule type" value="Genomic_DNA"/>
</dbReference>
<dbReference type="Gene3D" id="3.10.180.10">
    <property type="entry name" value="2,3-Dihydroxybiphenyl 1,2-Dioxygenase, domain 1"/>
    <property type="match status" value="1"/>
</dbReference>
<dbReference type="Proteomes" id="UP000245207">
    <property type="component" value="Unassembled WGS sequence"/>
</dbReference>
<protein>
    <recommendedName>
        <fullName evidence="1">Glyoxalase/fosfomycin resistance/dioxygenase domain-containing protein</fullName>
    </recommendedName>
</protein>
<gene>
    <name evidence="2" type="ORF">CTI12_AA317230</name>
</gene>
<dbReference type="Pfam" id="PF00903">
    <property type="entry name" value="Glyoxalase"/>
    <property type="match status" value="1"/>
</dbReference>
<dbReference type="InterPro" id="IPR004360">
    <property type="entry name" value="Glyas_Fos-R_dOase_dom"/>
</dbReference>
<dbReference type="GO" id="GO:0019243">
    <property type="term" value="P:methylglyoxal catabolic process to D-lactate via S-lactoyl-glutathione"/>
    <property type="evidence" value="ECO:0007669"/>
    <property type="project" value="TreeGrafter"/>
</dbReference>
<dbReference type="AlphaFoldDB" id="A0A2U1MXV7"/>
<reference evidence="2 3" key="1">
    <citation type="journal article" date="2018" name="Mol. Plant">
        <title>The genome of Artemisia annua provides insight into the evolution of Asteraceae family and artemisinin biosynthesis.</title>
        <authorList>
            <person name="Shen Q."/>
            <person name="Zhang L."/>
            <person name="Liao Z."/>
            <person name="Wang S."/>
            <person name="Yan T."/>
            <person name="Shi P."/>
            <person name="Liu M."/>
            <person name="Fu X."/>
            <person name="Pan Q."/>
            <person name="Wang Y."/>
            <person name="Lv Z."/>
            <person name="Lu X."/>
            <person name="Zhang F."/>
            <person name="Jiang W."/>
            <person name="Ma Y."/>
            <person name="Chen M."/>
            <person name="Hao X."/>
            <person name="Li L."/>
            <person name="Tang Y."/>
            <person name="Lv G."/>
            <person name="Zhou Y."/>
            <person name="Sun X."/>
            <person name="Brodelius P.E."/>
            <person name="Rose J.K.C."/>
            <person name="Tang K."/>
        </authorList>
    </citation>
    <scope>NUCLEOTIDE SEQUENCE [LARGE SCALE GENOMIC DNA]</scope>
    <source>
        <strain evidence="3">cv. Huhao1</strain>
        <tissue evidence="2">Leaf</tissue>
    </source>
</reference>
<dbReference type="GO" id="GO:0005737">
    <property type="term" value="C:cytoplasm"/>
    <property type="evidence" value="ECO:0007669"/>
    <property type="project" value="TreeGrafter"/>
</dbReference>
<dbReference type="PANTHER" id="PTHR46036:SF5">
    <property type="entry name" value="LACTOYLGLUTATHIONE LYASE"/>
    <property type="match status" value="1"/>
</dbReference>
<organism evidence="2 3">
    <name type="scientific">Artemisia annua</name>
    <name type="common">Sweet wormwood</name>
    <dbReference type="NCBI Taxonomy" id="35608"/>
    <lineage>
        <taxon>Eukaryota</taxon>
        <taxon>Viridiplantae</taxon>
        <taxon>Streptophyta</taxon>
        <taxon>Embryophyta</taxon>
        <taxon>Tracheophyta</taxon>
        <taxon>Spermatophyta</taxon>
        <taxon>Magnoliopsida</taxon>
        <taxon>eudicotyledons</taxon>
        <taxon>Gunneridae</taxon>
        <taxon>Pentapetalae</taxon>
        <taxon>asterids</taxon>
        <taxon>campanulids</taxon>
        <taxon>Asterales</taxon>
        <taxon>Asteraceae</taxon>
        <taxon>Asteroideae</taxon>
        <taxon>Anthemideae</taxon>
        <taxon>Artemisiinae</taxon>
        <taxon>Artemisia</taxon>
    </lineage>
</organism>
<dbReference type="STRING" id="35608.A0A2U1MXV7"/>
<sequence>MMIEVLRPECGANADDFLQITYVSSHEVCANYEVDKYDIGSGFGHFGIAVDNVAKTVDLIKAKGGIVTWELGPVKGGKLI</sequence>
<evidence type="ECO:0000313" key="3">
    <source>
        <dbReference type="Proteomes" id="UP000245207"/>
    </source>
</evidence>
<accession>A0A2U1MXV7</accession>
<name>A0A2U1MXV7_ARTAN</name>